<proteinExistence type="predicted"/>
<organism evidence="2">
    <name type="scientific">viral metagenome</name>
    <dbReference type="NCBI Taxonomy" id="1070528"/>
    <lineage>
        <taxon>unclassified sequences</taxon>
        <taxon>metagenomes</taxon>
        <taxon>organismal metagenomes</taxon>
    </lineage>
</organism>
<dbReference type="AlphaFoldDB" id="A0A6C0HTH0"/>
<feature type="transmembrane region" description="Helical" evidence="1">
    <location>
        <begin position="50"/>
        <end position="75"/>
    </location>
</feature>
<keyword evidence="1" id="KW-0472">Membrane</keyword>
<protein>
    <submittedName>
        <fullName evidence="2">Uncharacterized protein</fullName>
    </submittedName>
</protein>
<accession>A0A6C0HTH0</accession>
<evidence type="ECO:0000256" key="1">
    <source>
        <dbReference type="SAM" id="Phobius"/>
    </source>
</evidence>
<name>A0A6C0HTH0_9ZZZZ</name>
<sequence length="153" mass="17514">MDLKNILKPDKYFTKLDYALIVVFVLYIIFPVETPDFLIPLIDSSLGMLTFFVITLYLFFYVNPVVAVVFILVAYELIRRSSNKGGRVTILEYTPTQKNKDLEMKQMNPSKSETLEEEVIFQMAPIGVSESGVYVDTSFKPVADKIKEGSMYQ</sequence>
<reference evidence="2" key="1">
    <citation type="journal article" date="2020" name="Nature">
        <title>Giant virus diversity and host interactions through global metagenomics.</title>
        <authorList>
            <person name="Schulz F."/>
            <person name="Roux S."/>
            <person name="Paez-Espino D."/>
            <person name="Jungbluth S."/>
            <person name="Walsh D.A."/>
            <person name="Denef V.J."/>
            <person name="McMahon K.D."/>
            <person name="Konstantinidis K.T."/>
            <person name="Eloe-Fadrosh E.A."/>
            <person name="Kyrpides N.C."/>
            <person name="Woyke T."/>
        </authorList>
    </citation>
    <scope>NUCLEOTIDE SEQUENCE</scope>
    <source>
        <strain evidence="2">GVMAG-M-3300023184-168</strain>
    </source>
</reference>
<dbReference type="EMBL" id="MN740010">
    <property type="protein sequence ID" value="QHT83597.1"/>
    <property type="molecule type" value="Genomic_DNA"/>
</dbReference>
<evidence type="ECO:0000313" key="2">
    <source>
        <dbReference type="EMBL" id="QHT83597.1"/>
    </source>
</evidence>
<keyword evidence="1" id="KW-0812">Transmembrane</keyword>
<keyword evidence="1" id="KW-1133">Transmembrane helix</keyword>